<evidence type="ECO:0000313" key="1">
    <source>
        <dbReference type="EMBL" id="GAH09817.1"/>
    </source>
</evidence>
<dbReference type="AlphaFoldDB" id="X1CPT3"/>
<dbReference type="EMBL" id="BART01039011">
    <property type="protein sequence ID" value="GAH09817.1"/>
    <property type="molecule type" value="Genomic_DNA"/>
</dbReference>
<name>X1CPT3_9ZZZZ</name>
<protein>
    <submittedName>
        <fullName evidence="1">Uncharacterized protein</fullName>
    </submittedName>
</protein>
<reference evidence="1" key="1">
    <citation type="journal article" date="2014" name="Front. Microbiol.">
        <title>High frequency of phylogenetically diverse reductive dehalogenase-homologous genes in deep subseafloor sedimentary metagenomes.</title>
        <authorList>
            <person name="Kawai M."/>
            <person name="Futagami T."/>
            <person name="Toyoda A."/>
            <person name="Takaki Y."/>
            <person name="Nishi S."/>
            <person name="Hori S."/>
            <person name="Arai W."/>
            <person name="Tsubouchi T."/>
            <person name="Morono Y."/>
            <person name="Uchiyama I."/>
            <person name="Ito T."/>
            <person name="Fujiyama A."/>
            <person name="Inagaki F."/>
            <person name="Takami H."/>
        </authorList>
    </citation>
    <scope>NUCLEOTIDE SEQUENCE</scope>
    <source>
        <strain evidence="1">Expedition CK06-06</strain>
    </source>
</reference>
<organism evidence="1">
    <name type="scientific">marine sediment metagenome</name>
    <dbReference type="NCBI Taxonomy" id="412755"/>
    <lineage>
        <taxon>unclassified sequences</taxon>
        <taxon>metagenomes</taxon>
        <taxon>ecological metagenomes</taxon>
    </lineage>
</organism>
<proteinExistence type="predicted"/>
<comment type="caution">
    <text evidence="1">The sequence shown here is derived from an EMBL/GenBank/DDBJ whole genome shotgun (WGS) entry which is preliminary data.</text>
</comment>
<gene>
    <name evidence="1" type="ORF">S01H4_64369</name>
</gene>
<accession>X1CPT3</accession>
<feature type="non-terminal residue" evidence="1">
    <location>
        <position position="58"/>
    </location>
</feature>
<sequence length="58" mass="7087">MKLYNDADTQITLLLYEFHIAAFEEEGFNWLQDWELYYLRVQLMRQAYIDGIPIAREK</sequence>